<dbReference type="EMBL" id="OU015568">
    <property type="protein sequence ID" value="CAG5085115.1"/>
    <property type="molecule type" value="Genomic_DNA"/>
</dbReference>
<evidence type="ECO:0000256" key="3">
    <source>
        <dbReference type="ARBA" id="ARBA00022692"/>
    </source>
</evidence>
<evidence type="ECO:0000256" key="1">
    <source>
        <dbReference type="ARBA" id="ARBA00004651"/>
    </source>
</evidence>
<dbReference type="InterPro" id="IPR038359">
    <property type="entry name" value="Connexin_N_sf"/>
</dbReference>
<comment type="subcellular location">
    <subcellularLocation>
        <location evidence="1">Cell membrane</location>
        <topology evidence="1">Multi-pass membrane protein</topology>
    </subcellularLocation>
</comment>
<dbReference type="PANTHER" id="PTHR11984">
    <property type="entry name" value="CONNEXIN"/>
    <property type="match status" value="1"/>
</dbReference>
<feature type="transmembrane region" description="Helical" evidence="7">
    <location>
        <begin position="196"/>
        <end position="219"/>
    </location>
</feature>
<evidence type="ECO:0000313" key="10">
    <source>
        <dbReference type="Proteomes" id="UP001158576"/>
    </source>
</evidence>
<feature type="transmembrane region" description="Helical" evidence="7">
    <location>
        <begin position="73"/>
        <end position="95"/>
    </location>
</feature>
<dbReference type="PRINTS" id="PR00206">
    <property type="entry name" value="CONNEXIN"/>
</dbReference>
<keyword evidence="3 7" id="KW-0812">Transmembrane</keyword>
<keyword evidence="10" id="KW-1185">Reference proteome</keyword>
<reference evidence="9 10" key="1">
    <citation type="submission" date="2021-04" db="EMBL/GenBank/DDBJ databases">
        <authorList>
            <person name="Bliznina A."/>
        </authorList>
    </citation>
    <scope>NUCLEOTIDE SEQUENCE [LARGE SCALE GENOMIC DNA]</scope>
</reference>
<name>A0ABN7RSK6_OIKDI</name>
<evidence type="ECO:0000256" key="5">
    <source>
        <dbReference type="ARBA" id="ARBA00023136"/>
    </source>
</evidence>
<dbReference type="SMART" id="SM01089">
    <property type="entry name" value="Connexin_CCC"/>
    <property type="match status" value="1"/>
</dbReference>
<gene>
    <name evidence="9" type="ORF">OKIOD_LOCUS2370</name>
</gene>
<feature type="domain" description="Connexin cysteine-rich" evidence="8">
    <location>
        <begin position="210"/>
        <end position="278"/>
    </location>
</feature>
<feature type="coiled-coil region" evidence="6">
    <location>
        <begin position="94"/>
        <end position="121"/>
    </location>
</feature>
<dbReference type="Pfam" id="PF00029">
    <property type="entry name" value="Connexin"/>
    <property type="match status" value="1"/>
</dbReference>
<evidence type="ECO:0000256" key="6">
    <source>
        <dbReference type="SAM" id="Coils"/>
    </source>
</evidence>
<protein>
    <submittedName>
        <fullName evidence="9">Oidioi.mRNA.OKI2018_I69.PAR.g10812.t1.cds</fullName>
    </submittedName>
</protein>
<sequence length="313" mass="36235">MGGWHAVEGFISEAGKHSTWAGKFYNTFFDVFRLLFLVSIVDNTFKDKKLKCDTKMPGCNEMCTNRFLPIDVIVFWAIQIFTVCLPTVIYMTYVVHKTKEIKDARARKEEIEGKLREKRKIELNFEKRFIKACKDEIILTDGHIAAETEQMEFVLQDVEEETKLLDENAEIEEKLNKDGIMATKAMDQSNMTPPKLFLGYFSMVLCRTLIEMAFISFYFKVYIFDLVMPKVYYCDATPCLSMTACFVSRPNEKTYVLHIMFILACFTLACSIFELLNLGLSAPVKAWKNRHKDITKDPRYAPEEHTIIPTFAA</sequence>
<keyword evidence="4 7" id="KW-1133">Transmembrane helix</keyword>
<keyword evidence="5 7" id="KW-0472">Membrane</keyword>
<keyword evidence="6" id="KW-0175">Coiled coil</keyword>
<evidence type="ECO:0000256" key="4">
    <source>
        <dbReference type="ARBA" id="ARBA00022989"/>
    </source>
</evidence>
<accession>A0ABN7RSK6</accession>
<evidence type="ECO:0000259" key="8">
    <source>
        <dbReference type="SMART" id="SM01089"/>
    </source>
</evidence>
<feature type="transmembrane region" description="Helical" evidence="7">
    <location>
        <begin position="255"/>
        <end position="280"/>
    </location>
</feature>
<dbReference type="Proteomes" id="UP001158576">
    <property type="component" value="Chromosome PAR"/>
</dbReference>
<evidence type="ECO:0000256" key="7">
    <source>
        <dbReference type="SAM" id="Phobius"/>
    </source>
</evidence>
<dbReference type="InterPro" id="IPR000500">
    <property type="entry name" value="Connexin"/>
</dbReference>
<evidence type="ECO:0000313" key="9">
    <source>
        <dbReference type="EMBL" id="CAG5085115.1"/>
    </source>
</evidence>
<dbReference type="Gene3D" id="1.20.1440.80">
    <property type="entry name" value="Gap junction channel protein cysteine-rich domain"/>
    <property type="match status" value="1"/>
</dbReference>
<dbReference type="InterPro" id="IPR013092">
    <property type="entry name" value="Connexin_N"/>
</dbReference>
<proteinExistence type="predicted"/>
<evidence type="ECO:0000256" key="2">
    <source>
        <dbReference type="ARBA" id="ARBA00022475"/>
    </source>
</evidence>
<dbReference type="InterPro" id="IPR019570">
    <property type="entry name" value="Connexin_CCC"/>
</dbReference>
<dbReference type="PANTHER" id="PTHR11984:SF53">
    <property type="entry name" value="GAP JUNCTION PROTEIN"/>
    <property type="match status" value="1"/>
</dbReference>
<organism evidence="9 10">
    <name type="scientific">Oikopleura dioica</name>
    <name type="common">Tunicate</name>
    <dbReference type="NCBI Taxonomy" id="34765"/>
    <lineage>
        <taxon>Eukaryota</taxon>
        <taxon>Metazoa</taxon>
        <taxon>Chordata</taxon>
        <taxon>Tunicata</taxon>
        <taxon>Appendicularia</taxon>
        <taxon>Copelata</taxon>
        <taxon>Oikopleuridae</taxon>
        <taxon>Oikopleura</taxon>
    </lineage>
</organism>
<keyword evidence="2" id="KW-1003">Cell membrane</keyword>